<keyword evidence="4 7" id="KW-0067">ATP-binding</keyword>
<dbReference type="Gene3D" id="3.40.50.300">
    <property type="entry name" value="P-loop containing nucleotide triphosphate hydrolases"/>
    <property type="match status" value="1"/>
</dbReference>
<keyword evidence="8" id="KW-1185">Reference proteome</keyword>
<dbReference type="Proteomes" id="UP000017700">
    <property type="component" value="Chromosome"/>
</dbReference>
<evidence type="ECO:0000256" key="1">
    <source>
        <dbReference type="ARBA" id="ARBA00005417"/>
    </source>
</evidence>
<keyword evidence="2" id="KW-0813">Transport</keyword>
<reference evidence="7 8" key="1">
    <citation type="journal article" date="2013" name="Genome Announc.">
        <title>Draft genome sequence of Serratia sp. strain ATCC 39006, a model bacterium for analysis of the biosynthesis and regulation of prodigiosin, a carbapenem, and gas vesicles.</title>
        <authorList>
            <person name="Fineran P.C."/>
            <person name="Iglesias Cans M.C."/>
            <person name="Ramsay J.P."/>
            <person name="Wilf N.M."/>
            <person name="Cossyleon D."/>
            <person name="McNeil M.B."/>
            <person name="Williamson N.R."/>
            <person name="Monson R.E."/>
            <person name="Becher S.A."/>
            <person name="Stanton J.A."/>
            <person name="Brugger K."/>
            <person name="Brown S.D."/>
            <person name="Salmond G.P."/>
        </authorList>
    </citation>
    <scope>NUCLEOTIDE SEQUENCE [LARGE SCALE GENOMIC DNA]</scope>
    <source>
        <strain evidence="7">ATCC 39006</strain>
        <strain evidence="8">ATCC 39006 / SC 11482</strain>
    </source>
</reference>
<dbReference type="InterPro" id="IPR017871">
    <property type="entry name" value="ABC_transporter-like_CS"/>
</dbReference>
<accession>A0A2I5TQF6</accession>
<evidence type="ECO:0000259" key="5">
    <source>
        <dbReference type="PROSITE" id="PS50893"/>
    </source>
</evidence>
<reference evidence="7" key="4">
    <citation type="submission" date="2017-11" db="EMBL/GenBank/DDBJ databases">
        <title>Complete genome sequence of Serratia sp. ATCC 39006.</title>
        <authorList>
            <person name="Hampton H.G."/>
            <person name="Jackson S.A."/>
            <person name="Jauregui R."/>
            <person name="Poulter G.T.M."/>
            <person name="Salmond G.P.C."/>
            <person name="Fineran P.C."/>
        </authorList>
    </citation>
    <scope>NUCLEOTIDE SEQUENCE</scope>
    <source>
        <strain evidence="7">ATCC 39006</strain>
    </source>
</reference>
<dbReference type="STRING" id="104623.Ser39006_03450"/>
<dbReference type="InterPro" id="IPR003593">
    <property type="entry name" value="AAA+_ATPase"/>
</dbReference>
<dbReference type="InterPro" id="IPR050153">
    <property type="entry name" value="Metal_Ion_Import_ABC"/>
</dbReference>
<dbReference type="Proteomes" id="UP000233778">
    <property type="component" value="Chromosome"/>
</dbReference>
<dbReference type="SUPFAM" id="SSF52540">
    <property type="entry name" value="P-loop containing nucleoside triphosphate hydrolases"/>
    <property type="match status" value="1"/>
</dbReference>
<name>A0A2I5TQF6_SERS3</name>
<dbReference type="InterPro" id="IPR027417">
    <property type="entry name" value="P-loop_NTPase"/>
</dbReference>
<evidence type="ECO:0000313" key="9">
    <source>
        <dbReference type="Proteomes" id="UP000233778"/>
    </source>
</evidence>
<protein>
    <submittedName>
        <fullName evidence="7">ABC transporter ATP-binding protein</fullName>
    </submittedName>
</protein>
<gene>
    <name evidence="6" type="ORF">CWC46_10090</name>
    <name evidence="7" type="ORF">Ser39006_010095</name>
</gene>
<feature type="domain" description="ABC transporter" evidence="5">
    <location>
        <begin position="2"/>
        <end position="226"/>
    </location>
</feature>
<evidence type="ECO:0000313" key="7">
    <source>
        <dbReference type="EMBL" id="AUH06796.1"/>
    </source>
</evidence>
<dbReference type="SMART" id="SM00382">
    <property type="entry name" value="AAA"/>
    <property type="match status" value="1"/>
</dbReference>
<dbReference type="EMBL" id="CP025084">
    <property type="protein sequence ID" value="AUH06796.1"/>
    <property type="molecule type" value="Genomic_DNA"/>
</dbReference>
<evidence type="ECO:0000313" key="6">
    <source>
        <dbReference type="EMBL" id="AUH02478.1"/>
    </source>
</evidence>
<dbReference type="GO" id="GO:0005524">
    <property type="term" value="F:ATP binding"/>
    <property type="evidence" value="ECO:0007669"/>
    <property type="project" value="UniProtKB-KW"/>
</dbReference>
<dbReference type="PANTHER" id="PTHR42734:SF6">
    <property type="entry name" value="MOLYBDATE IMPORT ATP-BINDING PROTEIN MOLC"/>
    <property type="match status" value="1"/>
</dbReference>
<evidence type="ECO:0000256" key="2">
    <source>
        <dbReference type="ARBA" id="ARBA00022448"/>
    </source>
</evidence>
<dbReference type="AlphaFoldDB" id="A0A2I5TQF6"/>
<dbReference type="KEGG" id="sera:Ser39006_010095"/>
<reference evidence="7" key="2">
    <citation type="submission" date="2013-09" db="EMBL/GenBank/DDBJ databases">
        <authorList>
            <person name="Wang G."/>
            <person name="Yang Y."/>
            <person name="Su Y."/>
        </authorList>
    </citation>
    <scope>NUCLEOTIDE SEQUENCE</scope>
    <source>
        <strain evidence="7">ATCC 39006</strain>
    </source>
</reference>
<reference evidence="6 9" key="3">
    <citation type="submission" date="2017-11" db="EMBL/GenBank/DDBJ databases">
        <title>Complete genome sequence of Serratia sp. ATCC 39006 LacA.</title>
        <authorList>
            <person name="Hampton H.G."/>
            <person name="Jackson S.A."/>
            <person name="Jauregui R."/>
            <person name="Poulter G.T.M."/>
            <person name="Salmond G.P.C."/>
            <person name="Fineran P.C."/>
        </authorList>
    </citation>
    <scope>NUCLEOTIDE SEQUENCE [LARGE SCALE GENOMIC DNA]</scope>
    <source>
        <strain evidence="6 9">ATCC 39006</strain>
    </source>
</reference>
<dbReference type="KEGG" id="serq:CWC46_10090"/>
<dbReference type="OrthoDB" id="5292475at2"/>
<keyword evidence="3" id="KW-0547">Nucleotide-binding</keyword>
<dbReference type="InterPro" id="IPR003439">
    <property type="entry name" value="ABC_transporter-like_ATP-bd"/>
</dbReference>
<dbReference type="Pfam" id="PF00005">
    <property type="entry name" value="ABC_tran"/>
    <property type="match status" value="1"/>
</dbReference>
<evidence type="ECO:0000256" key="3">
    <source>
        <dbReference type="ARBA" id="ARBA00022741"/>
    </source>
</evidence>
<evidence type="ECO:0000256" key="4">
    <source>
        <dbReference type="ARBA" id="ARBA00022840"/>
    </source>
</evidence>
<dbReference type="EMBL" id="CP025085">
    <property type="protein sequence ID" value="AUH02478.1"/>
    <property type="molecule type" value="Genomic_DNA"/>
</dbReference>
<dbReference type="PROSITE" id="PS50893">
    <property type="entry name" value="ABC_TRANSPORTER_2"/>
    <property type="match status" value="1"/>
</dbReference>
<sequence length="251" mass="27283">MLTTENLGCGYSARQALFAPLNLHIQAGEITAILGGNGRGKTTLMHTLLGYLSPLAGRVTRYGSIGFVPQRFAPSFAYSVLDIVLMGRASKIGWLSMPSAQDIALANAALSQLDLMDLADRPFNTLSGGQQQRVLIARALTTECQILMLDEPTAALDLQHQASVLQLLRRLAKEQGISVVFSTHDPAQAMMIAQRSLLLMNDGECLHGLNGDVLTEDNLTRLYGIPVKMLTVAFAQQHYRTLIPLFTAMES</sequence>
<dbReference type="PANTHER" id="PTHR42734">
    <property type="entry name" value="METAL TRANSPORT SYSTEM ATP-BINDING PROTEIN TM_0124-RELATED"/>
    <property type="match status" value="1"/>
</dbReference>
<proteinExistence type="inferred from homology"/>
<comment type="similarity">
    <text evidence="1">Belongs to the ABC transporter superfamily.</text>
</comment>
<organism evidence="7 8">
    <name type="scientific">Serratia sp. (strain ATCC 39006)</name>
    <name type="common">Prodigiosinella confusarubida</name>
    <dbReference type="NCBI Taxonomy" id="104623"/>
    <lineage>
        <taxon>Bacteria</taxon>
        <taxon>Pseudomonadati</taxon>
        <taxon>Pseudomonadota</taxon>
        <taxon>Gammaproteobacteria</taxon>
        <taxon>Enterobacterales</taxon>
        <taxon>Pectobacteriaceae</taxon>
        <taxon>Prodigiosinella</taxon>
    </lineage>
</organism>
<dbReference type="GO" id="GO:0016887">
    <property type="term" value="F:ATP hydrolysis activity"/>
    <property type="evidence" value="ECO:0007669"/>
    <property type="project" value="InterPro"/>
</dbReference>
<dbReference type="PROSITE" id="PS00211">
    <property type="entry name" value="ABC_TRANSPORTER_1"/>
    <property type="match status" value="1"/>
</dbReference>
<evidence type="ECO:0000313" key="8">
    <source>
        <dbReference type="Proteomes" id="UP000017700"/>
    </source>
</evidence>